<comment type="caution">
    <text evidence="1">The sequence shown here is derived from an EMBL/GenBank/DDBJ whole genome shotgun (WGS) entry which is preliminary data.</text>
</comment>
<dbReference type="Proteomes" id="UP001151002">
    <property type="component" value="Unassembled WGS sequence"/>
</dbReference>
<dbReference type="EMBL" id="JAPNTZ010000001">
    <property type="protein sequence ID" value="MCY1136643.1"/>
    <property type="molecule type" value="Genomic_DNA"/>
</dbReference>
<evidence type="ECO:0000313" key="2">
    <source>
        <dbReference type="Proteomes" id="UP001151002"/>
    </source>
</evidence>
<keyword evidence="2" id="KW-1185">Reference proteome</keyword>
<organism evidence="1 2">
    <name type="scientific">Paractinoplanes pyxinae</name>
    <dbReference type="NCBI Taxonomy" id="2997416"/>
    <lineage>
        <taxon>Bacteria</taxon>
        <taxon>Bacillati</taxon>
        <taxon>Actinomycetota</taxon>
        <taxon>Actinomycetes</taxon>
        <taxon>Micromonosporales</taxon>
        <taxon>Micromonosporaceae</taxon>
        <taxon>Paractinoplanes</taxon>
    </lineage>
</organism>
<sequence length="151" mass="16989">MSDDRAWLQALSVEDRRRAEQILTTLDEWGCDDPRAWAESEISENRPQLARYRFLRAIWPEMIDSWRDGVGNIPAARRVVEAGGSPQDVARLARAVAYETAFALLARLAEEGRPGWALVETGPDGHPTGRHLDALHEDLLTLDTSGRDLWT</sequence>
<name>A0ABT4AQX3_9ACTN</name>
<protein>
    <submittedName>
        <fullName evidence="1">Uncharacterized protein</fullName>
    </submittedName>
</protein>
<evidence type="ECO:0000313" key="1">
    <source>
        <dbReference type="EMBL" id="MCY1136643.1"/>
    </source>
</evidence>
<gene>
    <name evidence="1" type="ORF">OWR29_01435</name>
</gene>
<dbReference type="RefSeq" id="WP_267560406.1">
    <property type="nucleotide sequence ID" value="NZ_JAPNTZ010000001.1"/>
</dbReference>
<proteinExistence type="predicted"/>
<accession>A0ABT4AQX3</accession>
<reference evidence="1" key="1">
    <citation type="submission" date="2022-11" db="EMBL/GenBank/DDBJ databases">
        <authorList>
            <person name="Somphong A."/>
            <person name="Phongsopitanun W."/>
        </authorList>
    </citation>
    <scope>NUCLEOTIDE SEQUENCE</scope>
    <source>
        <strain evidence="1">Pm04-4</strain>
    </source>
</reference>